<protein>
    <submittedName>
        <fullName evidence="5">SCO1/SenC</fullName>
    </submittedName>
</protein>
<evidence type="ECO:0000256" key="1">
    <source>
        <dbReference type="ARBA" id="ARBA00010996"/>
    </source>
</evidence>
<dbReference type="HOGENOM" id="CLU_879390_0_0_4"/>
<dbReference type="eggNOG" id="COG1999">
    <property type="taxonomic scope" value="Bacteria"/>
</dbReference>
<evidence type="ECO:0000256" key="3">
    <source>
        <dbReference type="PIRSR" id="PIRSR603782-2"/>
    </source>
</evidence>
<dbReference type="EMBL" id="AEQP01000008">
    <property type="protein sequence ID" value="EFV94992.1"/>
    <property type="molecule type" value="Genomic_DNA"/>
</dbReference>
<sequence>MTADGSIFLSSAVLSEKNRFQEKMVMLKRWAVAASIGLLVAAGNGVAQEGGSGAVQAGQPGAGPVVEPAGQPEVGRAIHFDLEHVKGKVTQDAFPGKYLLLAIGYSSCPDICPTTLFEFGEVMQALKNPDAIVPVFVTIDPVNDSPERLDQYVRFFDERIVGLTGSMKNIRALSDILGATFGYRLDGKKLENPEPGVPYSVYHSALIYLIGPDRKLRDVYDYQMGPEGLTQELDRVLGEPPKDAGKKPDADQSDAVKPDAEKSGAAGSGANGSAPAKIDAPAKAEEASLAPAGEMSASVSGHGGLVSARVRVQASV</sequence>
<dbReference type="STRING" id="887898.HMPREF0551_1409"/>
<dbReference type="Proteomes" id="UP000011021">
    <property type="component" value="Unassembled WGS sequence"/>
</dbReference>
<dbReference type="InterPro" id="IPR003782">
    <property type="entry name" value="SCO1/SenC"/>
</dbReference>
<feature type="disulfide bond" description="Redox-active" evidence="3">
    <location>
        <begin position="108"/>
        <end position="112"/>
    </location>
</feature>
<dbReference type="InterPro" id="IPR036249">
    <property type="entry name" value="Thioredoxin-like_sf"/>
</dbReference>
<feature type="compositionally biased region" description="Basic and acidic residues" evidence="4">
    <location>
        <begin position="237"/>
        <end position="262"/>
    </location>
</feature>
<evidence type="ECO:0000313" key="5">
    <source>
        <dbReference type="EMBL" id="EFV94992.1"/>
    </source>
</evidence>
<gene>
    <name evidence="5" type="ORF">HMPREF0551_1409</name>
</gene>
<dbReference type="Pfam" id="PF02630">
    <property type="entry name" value="SCO1-SenC"/>
    <property type="match status" value="1"/>
</dbReference>
<feature type="binding site" evidence="2">
    <location>
        <position position="203"/>
    </location>
    <ligand>
        <name>Cu cation</name>
        <dbReference type="ChEBI" id="CHEBI:23378"/>
    </ligand>
</feature>
<evidence type="ECO:0000256" key="4">
    <source>
        <dbReference type="SAM" id="MobiDB-lite"/>
    </source>
</evidence>
<dbReference type="PANTHER" id="PTHR12151">
    <property type="entry name" value="ELECTRON TRANSPORT PROTIN SCO1/SENC FAMILY MEMBER"/>
    <property type="match status" value="1"/>
</dbReference>
<comment type="similarity">
    <text evidence="1">Belongs to the SCO1/2 family.</text>
</comment>
<comment type="caution">
    <text evidence="5">The sequence shown here is derived from an EMBL/GenBank/DDBJ whole genome shotgun (WGS) entry which is preliminary data.</text>
</comment>
<keyword evidence="2" id="KW-0479">Metal-binding</keyword>
<dbReference type="AlphaFoldDB" id="E7RXJ6"/>
<proteinExistence type="inferred from homology"/>
<evidence type="ECO:0000313" key="6">
    <source>
        <dbReference type="Proteomes" id="UP000011021"/>
    </source>
</evidence>
<keyword evidence="2" id="KW-0186">Copper</keyword>
<feature type="binding site" evidence="2">
    <location>
        <position position="112"/>
    </location>
    <ligand>
        <name>Cu cation</name>
        <dbReference type="ChEBI" id="CHEBI:23378"/>
    </ligand>
</feature>
<dbReference type="GO" id="GO:0046872">
    <property type="term" value="F:metal ion binding"/>
    <property type="evidence" value="ECO:0007669"/>
    <property type="project" value="UniProtKB-KW"/>
</dbReference>
<feature type="region of interest" description="Disordered" evidence="4">
    <location>
        <begin position="237"/>
        <end position="304"/>
    </location>
</feature>
<dbReference type="PANTHER" id="PTHR12151:SF25">
    <property type="entry name" value="LINALOOL DEHYDRATASE_ISOMERASE DOMAIN-CONTAINING PROTEIN"/>
    <property type="match status" value="1"/>
</dbReference>
<dbReference type="CDD" id="cd02968">
    <property type="entry name" value="SCO"/>
    <property type="match status" value="1"/>
</dbReference>
<name>E7RXJ6_9BURK</name>
<dbReference type="Gene3D" id="3.40.30.10">
    <property type="entry name" value="Glutaredoxin"/>
    <property type="match status" value="1"/>
</dbReference>
<evidence type="ECO:0000256" key="2">
    <source>
        <dbReference type="PIRSR" id="PIRSR603782-1"/>
    </source>
</evidence>
<dbReference type="SUPFAM" id="SSF52833">
    <property type="entry name" value="Thioredoxin-like"/>
    <property type="match status" value="1"/>
</dbReference>
<keyword evidence="6" id="KW-1185">Reference proteome</keyword>
<feature type="binding site" evidence="2">
    <location>
        <position position="108"/>
    </location>
    <ligand>
        <name>Cu cation</name>
        <dbReference type="ChEBI" id="CHEBI:23378"/>
    </ligand>
</feature>
<organism evidence="5 6">
    <name type="scientific">Lautropia mirabilis ATCC 51599</name>
    <dbReference type="NCBI Taxonomy" id="887898"/>
    <lineage>
        <taxon>Bacteria</taxon>
        <taxon>Pseudomonadati</taxon>
        <taxon>Pseudomonadota</taxon>
        <taxon>Betaproteobacteria</taxon>
        <taxon>Burkholderiales</taxon>
        <taxon>Burkholderiaceae</taxon>
        <taxon>Lautropia</taxon>
    </lineage>
</organism>
<keyword evidence="3" id="KW-1015">Disulfide bond</keyword>
<accession>E7RXJ6</accession>
<reference evidence="5 6" key="1">
    <citation type="submission" date="2010-12" db="EMBL/GenBank/DDBJ databases">
        <authorList>
            <person name="Muzny D."/>
            <person name="Qin X."/>
            <person name="Deng J."/>
            <person name="Jiang H."/>
            <person name="Liu Y."/>
            <person name="Qu J."/>
            <person name="Song X.-Z."/>
            <person name="Zhang L."/>
            <person name="Thornton R."/>
            <person name="Coyle M."/>
            <person name="Francisco L."/>
            <person name="Jackson L."/>
            <person name="Javaid M."/>
            <person name="Korchina V."/>
            <person name="Kovar C."/>
            <person name="Mata R."/>
            <person name="Mathew T."/>
            <person name="Ngo R."/>
            <person name="Nguyen L."/>
            <person name="Nguyen N."/>
            <person name="Okwuonu G."/>
            <person name="Ongeri F."/>
            <person name="Pham C."/>
            <person name="Simmons D."/>
            <person name="Wilczek-Boney K."/>
            <person name="Hale W."/>
            <person name="Jakkamsetti A."/>
            <person name="Pham P."/>
            <person name="Ruth R."/>
            <person name="San Lucas F."/>
            <person name="Warren J."/>
            <person name="Zhang J."/>
            <person name="Zhao Z."/>
            <person name="Zhou C."/>
            <person name="Zhu D."/>
            <person name="Lee S."/>
            <person name="Bess C."/>
            <person name="Blankenburg K."/>
            <person name="Forbes L."/>
            <person name="Fu Q."/>
            <person name="Gubbala S."/>
            <person name="Hirani K."/>
            <person name="Jayaseelan J.C."/>
            <person name="Lara F."/>
            <person name="Munidasa M."/>
            <person name="Palculict T."/>
            <person name="Patil S."/>
            <person name="Pu L.-L."/>
            <person name="Saada N."/>
            <person name="Tang L."/>
            <person name="Weissenberger G."/>
            <person name="Zhu Y."/>
            <person name="Hemphill L."/>
            <person name="Shang Y."/>
            <person name="Youmans B."/>
            <person name="Ayvaz T."/>
            <person name="Ross M."/>
            <person name="Santibanez J."/>
            <person name="Aqrawi P."/>
            <person name="Gross S."/>
            <person name="Joshi V."/>
            <person name="Fowler G."/>
            <person name="Nazareth L."/>
            <person name="Reid J."/>
            <person name="Worley K."/>
            <person name="Petrosino J."/>
            <person name="Highlander S."/>
            <person name="Gibbs R."/>
        </authorList>
    </citation>
    <scope>NUCLEOTIDE SEQUENCE [LARGE SCALE GENOMIC DNA]</scope>
    <source>
        <strain evidence="5 6">ATCC 51599</strain>
    </source>
</reference>